<dbReference type="AlphaFoldDB" id="A0A839HSK4"/>
<feature type="domain" description="Multidrug resistance protein MdtA-like barrel-sandwich hybrid" evidence="5">
    <location>
        <begin position="61"/>
        <end position="240"/>
    </location>
</feature>
<keyword evidence="3" id="KW-0175">Coiled coil</keyword>
<dbReference type="GO" id="GO:0016020">
    <property type="term" value="C:membrane"/>
    <property type="evidence" value="ECO:0007669"/>
    <property type="project" value="InterPro"/>
</dbReference>
<dbReference type="InterPro" id="IPR058792">
    <property type="entry name" value="Beta-barrel_RND_2"/>
</dbReference>
<evidence type="ECO:0000256" key="2">
    <source>
        <dbReference type="ARBA" id="ARBA00009477"/>
    </source>
</evidence>
<dbReference type="Gene3D" id="2.40.50.100">
    <property type="match status" value="2"/>
</dbReference>
<evidence type="ECO:0000256" key="1">
    <source>
        <dbReference type="ARBA" id="ARBA00004196"/>
    </source>
</evidence>
<organism evidence="7 8">
    <name type="scientific">Aquariibacter albus</name>
    <dbReference type="NCBI Taxonomy" id="2759899"/>
    <lineage>
        <taxon>Bacteria</taxon>
        <taxon>Pseudomonadati</taxon>
        <taxon>Pseudomonadota</taxon>
        <taxon>Betaproteobacteria</taxon>
        <taxon>Burkholderiales</taxon>
        <taxon>Sphaerotilaceae</taxon>
        <taxon>Aquariibacter</taxon>
    </lineage>
</organism>
<name>A0A839HSK4_9BURK</name>
<dbReference type="GO" id="GO:0022857">
    <property type="term" value="F:transmembrane transporter activity"/>
    <property type="evidence" value="ECO:0007669"/>
    <property type="project" value="InterPro"/>
</dbReference>
<feature type="compositionally biased region" description="Low complexity" evidence="4">
    <location>
        <begin position="355"/>
        <end position="367"/>
    </location>
</feature>
<dbReference type="PANTHER" id="PTHR32347:SF14">
    <property type="entry name" value="EFFLUX SYSTEM COMPONENT YKNX-RELATED"/>
    <property type="match status" value="1"/>
</dbReference>
<accession>A0A839HSK4</accession>
<dbReference type="SUPFAM" id="SSF111369">
    <property type="entry name" value="HlyD-like secretion proteins"/>
    <property type="match status" value="1"/>
</dbReference>
<evidence type="ECO:0000256" key="4">
    <source>
        <dbReference type="SAM" id="MobiDB-lite"/>
    </source>
</evidence>
<evidence type="ECO:0000259" key="6">
    <source>
        <dbReference type="Pfam" id="PF25954"/>
    </source>
</evidence>
<dbReference type="Gene3D" id="1.10.287.470">
    <property type="entry name" value="Helix hairpin bin"/>
    <property type="match status" value="1"/>
</dbReference>
<comment type="subcellular location">
    <subcellularLocation>
        <location evidence="1">Cell envelope</location>
    </subcellularLocation>
</comment>
<comment type="caution">
    <text evidence="7">The sequence shown here is derived from an EMBL/GenBank/DDBJ whole genome shotgun (WGS) entry which is preliminary data.</text>
</comment>
<comment type="similarity">
    <text evidence="2">Belongs to the membrane fusion protein (MFP) (TC 8.A.1) family.</text>
</comment>
<evidence type="ECO:0000256" key="3">
    <source>
        <dbReference type="ARBA" id="ARBA00023054"/>
    </source>
</evidence>
<feature type="region of interest" description="Disordered" evidence="4">
    <location>
        <begin position="355"/>
        <end position="394"/>
    </location>
</feature>
<evidence type="ECO:0000259" key="5">
    <source>
        <dbReference type="Pfam" id="PF25917"/>
    </source>
</evidence>
<proteinExistence type="inferred from homology"/>
<dbReference type="PANTHER" id="PTHR32347">
    <property type="entry name" value="EFFLUX SYSTEM COMPONENT YKNX-RELATED"/>
    <property type="match status" value="1"/>
</dbReference>
<feature type="domain" description="CusB-like beta-barrel" evidence="6">
    <location>
        <begin position="253"/>
        <end position="328"/>
    </location>
</feature>
<evidence type="ECO:0000313" key="8">
    <source>
        <dbReference type="Proteomes" id="UP000586093"/>
    </source>
</evidence>
<dbReference type="RefSeq" id="WP_182664407.1">
    <property type="nucleotide sequence ID" value="NZ_JACIVI010000003.1"/>
</dbReference>
<dbReference type="EMBL" id="JACIVI010000003">
    <property type="protein sequence ID" value="MBB1162480.1"/>
    <property type="molecule type" value="Genomic_DNA"/>
</dbReference>
<sequence>MRSWTAKGGGLLLLAAVGAAAWWAWPGPSGPVTDWRTAAVERGPLEAVVSATGTVNPVLSVNVGSQVSGQLAEVRADFNTEVREGEVIARIDPKTFELRVQQARADLEAARAQAGTAEAGVAAAAANAARARLDAQNAERDLARRRGLRDQGFISAAEFDTASNLAATQAEAARAAEAQTGVARAQAESARAAIRQRESVLASAEVDLGRTVIRSPVDGVVIKRSVSVGQTVAASLQAPELFIIARNLRDMQVEVSVDEADIGRVQPGQTATFTVDTYPDLTHEGVVEQVRKSATNVQNVITYTAVVRFANPDGRLLPGMTANVRIATDRREDALKIPNAALRVKVPDALLPAAASGAGASAPGPARNARRAEGAGRPGGEAGRGGLNRGRVWRLLPDGTPQELRVRLGLSDGSSTEVLPADKVEPGAPAPLQAGDLVLVASPPAPEAAPGLLNQLFGGQQAKTPQPAAAPRVRF</sequence>
<reference evidence="7 8" key="1">
    <citation type="submission" date="2020-08" db="EMBL/GenBank/DDBJ databases">
        <title>Aquariorum lacteus gen. nov., sp. nov., a new member of the family Comamonadaceae, isolated from freshwater aquarium.</title>
        <authorList>
            <person name="Chun S.-J."/>
        </authorList>
    </citation>
    <scope>NUCLEOTIDE SEQUENCE [LARGE SCALE GENOMIC DNA]</scope>
    <source>
        <strain evidence="7 8">SJAQ100</strain>
    </source>
</reference>
<protein>
    <submittedName>
        <fullName evidence="7">Efflux RND transporter periplasmic adaptor subunit</fullName>
    </submittedName>
</protein>
<keyword evidence="8" id="KW-1185">Reference proteome</keyword>
<dbReference type="NCBIfam" id="TIGR01730">
    <property type="entry name" value="RND_mfp"/>
    <property type="match status" value="1"/>
</dbReference>
<gene>
    <name evidence="7" type="ORF">H4F90_10860</name>
</gene>
<dbReference type="InterPro" id="IPR050465">
    <property type="entry name" value="UPF0194_transport"/>
</dbReference>
<dbReference type="InterPro" id="IPR006143">
    <property type="entry name" value="RND_pump_MFP"/>
</dbReference>
<dbReference type="Gene3D" id="2.40.30.170">
    <property type="match status" value="1"/>
</dbReference>
<dbReference type="Proteomes" id="UP000586093">
    <property type="component" value="Unassembled WGS sequence"/>
</dbReference>
<feature type="compositionally biased region" description="Gly residues" evidence="4">
    <location>
        <begin position="376"/>
        <end position="388"/>
    </location>
</feature>
<dbReference type="Pfam" id="PF25917">
    <property type="entry name" value="BSH_RND"/>
    <property type="match status" value="1"/>
</dbReference>
<dbReference type="GO" id="GO:0030313">
    <property type="term" value="C:cell envelope"/>
    <property type="evidence" value="ECO:0007669"/>
    <property type="project" value="UniProtKB-SubCell"/>
</dbReference>
<dbReference type="Pfam" id="PF25954">
    <property type="entry name" value="Beta-barrel_RND_2"/>
    <property type="match status" value="1"/>
</dbReference>
<evidence type="ECO:0000313" key="7">
    <source>
        <dbReference type="EMBL" id="MBB1162480.1"/>
    </source>
</evidence>
<dbReference type="InterPro" id="IPR058625">
    <property type="entry name" value="MdtA-like_BSH"/>
</dbReference>